<gene>
    <name evidence="1" type="ORF">IPOD504_LOCUS6492</name>
</gene>
<proteinExistence type="predicted"/>
<keyword evidence="2" id="KW-1185">Reference proteome</keyword>
<feature type="non-terminal residue" evidence="1">
    <location>
        <position position="163"/>
    </location>
</feature>
<reference evidence="1" key="1">
    <citation type="submission" date="2022-03" db="EMBL/GenBank/DDBJ databases">
        <authorList>
            <person name="Martin H S."/>
        </authorList>
    </citation>
    <scope>NUCLEOTIDE SEQUENCE</scope>
</reference>
<organism evidence="1 2">
    <name type="scientific">Iphiclides podalirius</name>
    <name type="common">scarce swallowtail</name>
    <dbReference type="NCBI Taxonomy" id="110791"/>
    <lineage>
        <taxon>Eukaryota</taxon>
        <taxon>Metazoa</taxon>
        <taxon>Ecdysozoa</taxon>
        <taxon>Arthropoda</taxon>
        <taxon>Hexapoda</taxon>
        <taxon>Insecta</taxon>
        <taxon>Pterygota</taxon>
        <taxon>Neoptera</taxon>
        <taxon>Endopterygota</taxon>
        <taxon>Lepidoptera</taxon>
        <taxon>Glossata</taxon>
        <taxon>Ditrysia</taxon>
        <taxon>Papilionoidea</taxon>
        <taxon>Papilionidae</taxon>
        <taxon>Papilioninae</taxon>
        <taxon>Iphiclides</taxon>
    </lineage>
</organism>
<name>A0ABN8I9F7_9NEOP</name>
<dbReference type="Proteomes" id="UP000837857">
    <property type="component" value="Chromosome 18"/>
</dbReference>
<protein>
    <submittedName>
        <fullName evidence="1">Uncharacterized protein</fullName>
    </submittedName>
</protein>
<evidence type="ECO:0000313" key="2">
    <source>
        <dbReference type="Proteomes" id="UP000837857"/>
    </source>
</evidence>
<dbReference type="EMBL" id="OW152830">
    <property type="protein sequence ID" value="CAH2048935.1"/>
    <property type="molecule type" value="Genomic_DNA"/>
</dbReference>
<accession>A0ABN8I9F7</accession>
<evidence type="ECO:0000313" key="1">
    <source>
        <dbReference type="EMBL" id="CAH2048935.1"/>
    </source>
</evidence>
<sequence>MSTFSSTGYAGLAALCEFREEVGDRSPQRRHVYGPCAEFQAGQLVSSNGHHQHPRKTVPIGPTALALLFHLYGLVHYRDVCVCSPQWPAVRAIASRHATGARRDARTSAINGQHAGADTSALIDNFGGVRLSTVKRKVSSITRLVPSDWKKMTLHLAAAPART</sequence>